<organism evidence="1 2">
    <name type="scientific">Streptomyces graminofaciens</name>
    <dbReference type="NCBI Taxonomy" id="68212"/>
    <lineage>
        <taxon>Bacteria</taxon>
        <taxon>Bacillati</taxon>
        <taxon>Actinomycetota</taxon>
        <taxon>Actinomycetes</taxon>
        <taxon>Kitasatosporales</taxon>
        <taxon>Streptomycetaceae</taxon>
        <taxon>Streptomyces</taxon>
    </lineage>
</organism>
<sequence>MDAPMKFVQIIDFETERIDEMRELGHETEQRLAGRSGGPTRRLVLKDRSLCR</sequence>
<name>A0ABM7FP12_9ACTN</name>
<proteinExistence type="predicted"/>
<keyword evidence="2" id="KW-1185">Reference proteome</keyword>
<dbReference type="Proteomes" id="UP001321542">
    <property type="component" value="Chromosome"/>
</dbReference>
<evidence type="ECO:0000313" key="2">
    <source>
        <dbReference type="Proteomes" id="UP001321542"/>
    </source>
</evidence>
<evidence type="ECO:0000313" key="1">
    <source>
        <dbReference type="EMBL" id="BBC38528.1"/>
    </source>
</evidence>
<gene>
    <name evidence="1" type="ORF">SGFS_098220</name>
</gene>
<dbReference type="RefSeq" id="WP_286260480.1">
    <property type="nucleotide sequence ID" value="NZ_AP018448.1"/>
</dbReference>
<reference evidence="1 2" key="2">
    <citation type="journal article" date="2023" name="ChemBioChem">
        <title>Acyltransferase Domain Exchange between Two Independent Type I Polyketide Synthases in the Same Producer Strain of Macrolide Antibiotics.</title>
        <authorList>
            <person name="Kudo F."/>
            <person name="Kishikawa K."/>
            <person name="Tsuboi K."/>
            <person name="Kido T."/>
            <person name="Usui T."/>
            <person name="Hashimoto J."/>
            <person name="Shin-Ya K."/>
            <person name="Miyanaga A."/>
            <person name="Eguchi T."/>
        </authorList>
    </citation>
    <scope>NUCLEOTIDE SEQUENCE [LARGE SCALE GENOMIC DNA]</scope>
    <source>
        <strain evidence="1 2">A-8890</strain>
    </source>
</reference>
<reference evidence="1 2" key="1">
    <citation type="journal article" date="2010" name="ChemBioChem">
        <title>Cloning and characterization of the biosynthetic gene cluster of 16-membered macrolide antibiotic FD-891: involvement of a dual functional cytochrome P450 monooxygenase catalyzing epoxidation and hydroxylation.</title>
        <authorList>
            <person name="Kudo F."/>
            <person name="Motegi A."/>
            <person name="Mizoue K."/>
            <person name="Eguchi T."/>
        </authorList>
    </citation>
    <scope>NUCLEOTIDE SEQUENCE [LARGE SCALE GENOMIC DNA]</scope>
    <source>
        <strain evidence="1 2">A-8890</strain>
    </source>
</reference>
<dbReference type="EMBL" id="AP018448">
    <property type="protein sequence ID" value="BBC38528.1"/>
    <property type="molecule type" value="Genomic_DNA"/>
</dbReference>
<protein>
    <submittedName>
        <fullName evidence="1">Uncharacterized protein</fullName>
    </submittedName>
</protein>
<accession>A0ABM7FP12</accession>